<dbReference type="InterPro" id="IPR008183">
    <property type="entry name" value="Aldose_1/G6P_1-epimerase"/>
</dbReference>
<dbReference type="CDD" id="cd09024">
    <property type="entry name" value="Aldose_epim_lacX"/>
    <property type="match status" value="1"/>
</dbReference>
<protein>
    <submittedName>
        <fullName evidence="4">Aldose 1-epimerase family protein</fullName>
    </submittedName>
</protein>
<evidence type="ECO:0000256" key="3">
    <source>
        <dbReference type="ARBA" id="ARBA00022837"/>
    </source>
</evidence>
<comment type="cofactor">
    <cofactor evidence="1">
        <name>Ca(2+)</name>
        <dbReference type="ChEBI" id="CHEBI:29108"/>
    </cofactor>
</comment>
<comment type="subunit">
    <text evidence="2">Monomer.</text>
</comment>
<dbReference type="SUPFAM" id="SSF74650">
    <property type="entry name" value="Galactose mutarotase-like"/>
    <property type="match status" value="1"/>
</dbReference>
<keyword evidence="5" id="KW-1185">Reference proteome</keyword>
<dbReference type="RefSeq" id="WP_226181711.1">
    <property type="nucleotide sequence ID" value="NZ_JAJADQ010000001.1"/>
</dbReference>
<sequence>MTYSLENDYCRIGVNTHGAELCSLVRKDLPEAPGLEYIWPAEAAVWARHAPVLFPIVGRLPQDTYRHQGQDYQLPQHGFARDREFMLAGQTADELTFELQADEASRAQYPFEFVLRITYQLRAATLTVRWQVHNPAPAAELLFSIGAHPAFRCPLMLEEKFEDYFFHFDHPVTLERHLLDGGLLNGQTAPVLRQETEMPLTYDLFAHDALVFKHFDFTHLTLRSFTSDRSVRMRFDGFPYLGLWTKGPGAAFVCIEPWQGIAGSVGGPTELADKEGILSLGPGQEYQAEYSITVG</sequence>
<dbReference type="InterPro" id="IPR037481">
    <property type="entry name" value="LacX"/>
</dbReference>
<dbReference type="Gene3D" id="2.70.98.10">
    <property type="match status" value="1"/>
</dbReference>
<dbReference type="PANTHER" id="PTHR11122:SF13">
    <property type="entry name" value="GLUCOSE-6-PHOSPHATE 1-EPIMERASE"/>
    <property type="match status" value="1"/>
</dbReference>
<evidence type="ECO:0000256" key="1">
    <source>
        <dbReference type="ARBA" id="ARBA00001913"/>
    </source>
</evidence>
<organism evidence="4 5">
    <name type="scientific">Hymenobacter nitidus</name>
    <dbReference type="NCBI Taxonomy" id="2880929"/>
    <lineage>
        <taxon>Bacteria</taxon>
        <taxon>Pseudomonadati</taxon>
        <taxon>Bacteroidota</taxon>
        <taxon>Cytophagia</taxon>
        <taxon>Cytophagales</taxon>
        <taxon>Hymenobacteraceae</taxon>
        <taxon>Hymenobacter</taxon>
    </lineage>
</organism>
<comment type="caution">
    <text evidence="4">The sequence shown here is derived from an EMBL/GenBank/DDBJ whole genome shotgun (WGS) entry which is preliminary data.</text>
</comment>
<dbReference type="EMBL" id="JAJADQ010000001">
    <property type="protein sequence ID" value="MCB2376078.1"/>
    <property type="molecule type" value="Genomic_DNA"/>
</dbReference>
<dbReference type="PANTHER" id="PTHR11122">
    <property type="entry name" value="APOSPORY-ASSOCIATED PROTEIN C-RELATED"/>
    <property type="match status" value="1"/>
</dbReference>
<dbReference type="InterPro" id="IPR011013">
    <property type="entry name" value="Gal_mutarotase_sf_dom"/>
</dbReference>
<evidence type="ECO:0000256" key="2">
    <source>
        <dbReference type="ARBA" id="ARBA00011245"/>
    </source>
</evidence>
<gene>
    <name evidence="4" type="ORF">LGH70_00680</name>
</gene>
<name>A0ABS8A6Q8_9BACT</name>
<dbReference type="InterPro" id="IPR014718">
    <property type="entry name" value="GH-type_carb-bd"/>
</dbReference>
<proteinExistence type="predicted"/>
<dbReference type="Proteomes" id="UP001165297">
    <property type="component" value="Unassembled WGS sequence"/>
</dbReference>
<dbReference type="Pfam" id="PF01263">
    <property type="entry name" value="Aldose_epim"/>
    <property type="match status" value="1"/>
</dbReference>
<evidence type="ECO:0000313" key="5">
    <source>
        <dbReference type="Proteomes" id="UP001165297"/>
    </source>
</evidence>
<accession>A0ABS8A6Q8</accession>
<reference evidence="4" key="1">
    <citation type="submission" date="2021-10" db="EMBL/GenBank/DDBJ databases">
        <authorList>
            <person name="Dean J.D."/>
            <person name="Kim M.K."/>
            <person name="Newey C.N."/>
            <person name="Stoker T.S."/>
            <person name="Thompson D.W."/>
            <person name="Grose J.H."/>
        </authorList>
    </citation>
    <scope>NUCLEOTIDE SEQUENCE</scope>
    <source>
        <strain evidence="4">BT635</strain>
    </source>
</reference>
<keyword evidence="3" id="KW-0106">Calcium</keyword>
<evidence type="ECO:0000313" key="4">
    <source>
        <dbReference type="EMBL" id="MCB2376078.1"/>
    </source>
</evidence>